<name>A0ABD5RXW7_9EURY</name>
<evidence type="ECO:0000313" key="2">
    <source>
        <dbReference type="Proteomes" id="UP001596328"/>
    </source>
</evidence>
<dbReference type="Proteomes" id="UP001596328">
    <property type="component" value="Unassembled WGS sequence"/>
</dbReference>
<gene>
    <name evidence="1" type="primary">rdfA</name>
    <name evidence="1" type="ORF">ACFQE1_05245</name>
</gene>
<sequence length="211" mass="23641">MTETDSTDASNAPDRTKVGRLIGEYRLDGIGDELERRWTDDSGERDSLRTLADVFNERLLQQAMLDAGMDPIEGEVGNVYRLLTDEEVSRGVRTEIETRLDQEGIDVEDLRKDFVTYQAVRTFLKDVRGASYESNSGSSIERAQSSFARLVGRTTAVVEQKLTQLRSAGKLSIGTFRVRTAVTVYCEDCETQYDVSTLLEEGGCECEAERE</sequence>
<comment type="caution">
    <text evidence="1">The sequence shown here is derived from an EMBL/GenBank/DDBJ whole genome shotgun (WGS) entry which is preliminary data.</text>
</comment>
<evidence type="ECO:0000313" key="1">
    <source>
        <dbReference type="EMBL" id="MFC6723793.1"/>
    </source>
</evidence>
<dbReference type="InterPro" id="IPR048925">
    <property type="entry name" value="RdfA"/>
</dbReference>
<reference evidence="1 2" key="1">
    <citation type="journal article" date="2019" name="Int. J. Syst. Evol. Microbiol.">
        <title>The Global Catalogue of Microorganisms (GCM) 10K type strain sequencing project: providing services to taxonomists for standard genome sequencing and annotation.</title>
        <authorList>
            <consortium name="The Broad Institute Genomics Platform"/>
            <consortium name="The Broad Institute Genome Sequencing Center for Infectious Disease"/>
            <person name="Wu L."/>
            <person name="Ma J."/>
        </authorList>
    </citation>
    <scope>NUCLEOTIDE SEQUENCE [LARGE SCALE GENOMIC DNA]</scope>
    <source>
        <strain evidence="1 2">NBRC 111368</strain>
    </source>
</reference>
<accession>A0ABD5RXW7</accession>
<keyword evidence="2" id="KW-1185">Reference proteome</keyword>
<dbReference type="EMBL" id="JBHSWU010000048">
    <property type="protein sequence ID" value="MFC6723793.1"/>
    <property type="molecule type" value="Genomic_DNA"/>
</dbReference>
<protein>
    <submittedName>
        <fullName evidence="1">Rod-determining factor RdfA</fullName>
    </submittedName>
</protein>
<dbReference type="Pfam" id="PF21811">
    <property type="entry name" value="RdfA"/>
    <property type="match status" value="1"/>
</dbReference>
<proteinExistence type="predicted"/>
<dbReference type="AlphaFoldDB" id="A0ABD5RXW7"/>
<organism evidence="1 2">
    <name type="scientific">Halobium palmae</name>
    <dbReference type="NCBI Taxonomy" id="1776492"/>
    <lineage>
        <taxon>Archaea</taxon>
        <taxon>Methanobacteriati</taxon>
        <taxon>Methanobacteriota</taxon>
        <taxon>Stenosarchaea group</taxon>
        <taxon>Halobacteria</taxon>
        <taxon>Halobacteriales</taxon>
        <taxon>Haloferacaceae</taxon>
        <taxon>Halobium</taxon>
    </lineage>
</organism>